<dbReference type="Proteomes" id="UP000006727">
    <property type="component" value="Chromosome 10"/>
</dbReference>
<dbReference type="EMBL" id="ABEU02000010">
    <property type="protein sequence ID" value="PNR46266.1"/>
    <property type="molecule type" value="Genomic_DNA"/>
</dbReference>
<dbReference type="InParanoid" id="A0A2K1JXK9"/>
<name>A0A2K1JXK9_PHYPA</name>
<evidence type="ECO:0000313" key="3">
    <source>
        <dbReference type="Proteomes" id="UP000006727"/>
    </source>
</evidence>
<dbReference type="STRING" id="3218.A0A2K1JXK9"/>
<protein>
    <submittedName>
        <fullName evidence="1 2">Uncharacterized protein</fullName>
    </submittedName>
</protein>
<dbReference type="PaxDb" id="3218-PP1S51_216V6.1"/>
<evidence type="ECO:0000313" key="2">
    <source>
        <dbReference type="EnsemblPlants" id="Pp3c10_3800V3.1"/>
    </source>
</evidence>
<accession>A0A2K1JXK9</accession>
<reference evidence="2" key="3">
    <citation type="submission" date="2020-12" db="UniProtKB">
        <authorList>
            <consortium name="EnsemblPlants"/>
        </authorList>
    </citation>
    <scope>IDENTIFICATION</scope>
</reference>
<keyword evidence="3" id="KW-1185">Reference proteome</keyword>
<evidence type="ECO:0000313" key="1">
    <source>
        <dbReference type="EMBL" id="PNR46266.1"/>
    </source>
</evidence>
<dbReference type="Gene3D" id="3.50.50.100">
    <property type="match status" value="1"/>
</dbReference>
<dbReference type="Gramene" id="Pp3c10_3800V3.1">
    <property type="protein sequence ID" value="Pp3c10_3800V3.1"/>
    <property type="gene ID" value="Pp3c10_3800"/>
</dbReference>
<organism evidence="1">
    <name type="scientific">Physcomitrium patens</name>
    <name type="common">Spreading-leaved earth moss</name>
    <name type="synonym">Physcomitrella patens</name>
    <dbReference type="NCBI Taxonomy" id="3218"/>
    <lineage>
        <taxon>Eukaryota</taxon>
        <taxon>Viridiplantae</taxon>
        <taxon>Streptophyta</taxon>
        <taxon>Embryophyta</taxon>
        <taxon>Bryophyta</taxon>
        <taxon>Bryophytina</taxon>
        <taxon>Bryopsida</taxon>
        <taxon>Funariidae</taxon>
        <taxon>Funariales</taxon>
        <taxon>Funariaceae</taxon>
        <taxon>Physcomitrium</taxon>
    </lineage>
</organism>
<proteinExistence type="predicted"/>
<sequence length="111" mass="12297">MRPPFLQPHGWNSAHYAGTDPLARWTEAKKKFSRERIDVKIGSRVLGITEESISFKSKATGKLMEIPYGMIVWSTDQIRGPAPSQWHSAVKGPGRAVSPQGLLVVQGWVTV</sequence>
<dbReference type="AlphaFoldDB" id="A0A2K1JXK9"/>
<reference evidence="1 3" key="2">
    <citation type="journal article" date="2018" name="Plant J.">
        <title>The Physcomitrella patens chromosome-scale assembly reveals moss genome structure and evolution.</title>
        <authorList>
            <person name="Lang D."/>
            <person name="Ullrich K.K."/>
            <person name="Murat F."/>
            <person name="Fuchs J."/>
            <person name="Jenkins J."/>
            <person name="Haas F.B."/>
            <person name="Piednoel M."/>
            <person name="Gundlach H."/>
            <person name="Van Bel M."/>
            <person name="Meyberg R."/>
            <person name="Vives C."/>
            <person name="Morata J."/>
            <person name="Symeonidi A."/>
            <person name="Hiss M."/>
            <person name="Muchero W."/>
            <person name="Kamisugi Y."/>
            <person name="Saleh O."/>
            <person name="Blanc G."/>
            <person name="Decker E.L."/>
            <person name="van Gessel N."/>
            <person name="Grimwood J."/>
            <person name="Hayes R.D."/>
            <person name="Graham S.W."/>
            <person name="Gunter L.E."/>
            <person name="McDaniel S.F."/>
            <person name="Hoernstein S.N.W."/>
            <person name="Larsson A."/>
            <person name="Li F.W."/>
            <person name="Perroud P.F."/>
            <person name="Phillips J."/>
            <person name="Ranjan P."/>
            <person name="Rokshar D.S."/>
            <person name="Rothfels C.J."/>
            <person name="Schneider L."/>
            <person name="Shu S."/>
            <person name="Stevenson D.W."/>
            <person name="Thummler F."/>
            <person name="Tillich M."/>
            <person name="Villarreal Aguilar J.C."/>
            <person name="Widiez T."/>
            <person name="Wong G.K."/>
            <person name="Wymore A."/>
            <person name="Zhang Y."/>
            <person name="Zimmer A.D."/>
            <person name="Quatrano R.S."/>
            <person name="Mayer K.F.X."/>
            <person name="Goodstein D."/>
            <person name="Casacuberta J.M."/>
            <person name="Vandepoele K."/>
            <person name="Reski R."/>
            <person name="Cuming A.C."/>
            <person name="Tuskan G.A."/>
            <person name="Maumus F."/>
            <person name="Salse J."/>
            <person name="Schmutz J."/>
            <person name="Rensing S.A."/>
        </authorList>
    </citation>
    <scope>NUCLEOTIDE SEQUENCE [LARGE SCALE GENOMIC DNA]</scope>
    <source>
        <strain evidence="2 3">cv. Gransden 2004</strain>
    </source>
</reference>
<dbReference type="EnsemblPlants" id="Pp3c10_3800V3.1">
    <property type="protein sequence ID" value="Pp3c10_3800V3.1"/>
    <property type="gene ID" value="Pp3c10_3800"/>
</dbReference>
<gene>
    <name evidence="1" type="ORF">PHYPA_013385</name>
</gene>
<reference evidence="1 3" key="1">
    <citation type="journal article" date="2008" name="Science">
        <title>The Physcomitrella genome reveals evolutionary insights into the conquest of land by plants.</title>
        <authorList>
            <person name="Rensing S."/>
            <person name="Lang D."/>
            <person name="Zimmer A."/>
            <person name="Terry A."/>
            <person name="Salamov A."/>
            <person name="Shapiro H."/>
            <person name="Nishiyama T."/>
            <person name="Perroud P.-F."/>
            <person name="Lindquist E."/>
            <person name="Kamisugi Y."/>
            <person name="Tanahashi T."/>
            <person name="Sakakibara K."/>
            <person name="Fujita T."/>
            <person name="Oishi K."/>
            <person name="Shin-I T."/>
            <person name="Kuroki Y."/>
            <person name="Toyoda A."/>
            <person name="Suzuki Y."/>
            <person name="Hashimoto A."/>
            <person name="Yamaguchi K."/>
            <person name="Sugano A."/>
            <person name="Kohara Y."/>
            <person name="Fujiyama A."/>
            <person name="Anterola A."/>
            <person name="Aoki S."/>
            <person name="Ashton N."/>
            <person name="Barbazuk W.B."/>
            <person name="Barker E."/>
            <person name="Bennetzen J."/>
            <person name="Bezanilla M."/>
            <person name="Blankenship R."/>
            <person name="Cho S.H."/>
            <person name="Dutcher S."/>
            <person name="Estelle M."/>
            <person name="Fawcett J.A."/>
            <person name="Gundlach H."/>
            <person name="Hanada K."/>
            <person name="Heyl A."/>
            <person name="Hicks K.A."/>
            <person name="Hugh J."/>
            <person name="Lohr M."/>
            <person name="Mayer K."/>
            <person name="Melkozernov A."/>
            <person name="Murata T."/>
            <person name="Nelson D."/>
            <person name="Pils B."/>
            <person name="Prigge M."/>
            <person name="Reiss B."/>
            <person name="Renner T."/>
            <person name="Rombauts S."/>
            <person name="Rushton P."/>
            <person name="Sanderfoot A."/>
            <person name="Schween G."/>
            <person name="Shiu S.-H."/>
            <person name="Stueber K."/>
            <person name="Theodoulou F.L."/>
            <person name="Tu H."/>
            <person name="Van de Peer Y."/>
            <person name="Verrier P.J."/>
            <person name="Waters E."/>
            <person name="Wood A."/>
            <person name="Yang L."/>
            <person name="Cove D."/>
            <person name="Cuming A."/>
            <person name="Hasebe M."/>
            <person name="Lucas S."/>
            <person name="Mishler D.B."/>
            <person name="Reski R."/>
            <person name="Grigoriev I."/>
            <person name="Quatrano R.S."/>
            <person name="Boore J.L."/>
        </authorList>
    </citation>
    <scope>NUCLEOTIDE SEQUENCE [LARGE SCALE GENOMIC DNA]</scope>
    <source>
        <strain evidence="2 3">cv. Gransden 2004</strain>
    </source>
</reference>